<dbReference type="PANTHER" id="PTHR30015:SF7">
    <property type="entry name" value="TYPE IV METHYL-DIRECTED RESTRICTION ENZYME ECOKMRR"/>
    <property type="match status" value="1"/>
</dbReference>
<name>A0A1H1UMT8_9CORY</name>
<dbReference type="InterPro" id="IPR007560">
    <property type="entry name" value="Restrct_endonuc_IV_Mrr"/>
</dbReference>
<protein>
    <submittedName>
        <fullName evidence="4">Restriction system protein</fullName>
    </submittedName>
</protein>
<organism evidence="4 5">
    <name type="scientific">Corynebacterium timonense</name>
    <dbReference type="NCBI Taxonomy" id="441500"/>
    <lineage>
        <taxon>Bacteria</taxon>
        <taxon>Bacillati</taxon>
        <taxon>Actinomycetota</taxon>
        <taxon>Actinomycetes</taxon>
        <taxon>Mycobacteriales</taxon>
        <taxon>Corynebacteriaceae</taxon>
        <taxon>Corynebacterium</taxon>
    </lineage>
</organism>
<dbReference type="EMBL" id="LT629765">
    <property type="protein sequence ID" value="SDS73149.1"/>
    <property type="molecule type" value="Genomic_DNA"/>
</dbReference>
<proteinExistence type="predicted"/>
<dbReference type="RefSeq" id="WP_019193529.1">
    <property type="nucleotide sequence ID" value="NZ_LT629765.1"/>
</dbReference>
<evidence type="ECO:0000259" key="2">
    <source>
        <dbReference type="Pfam" id="PF04471"/>
    </source>
</evidence>
<dbReference type="PANTHER" id="PTHR30015">
    <property type="entry name" value="MRR RESTRICTION SYSTEM PROTEIN"/>
    <property type="match status" value="1"/>
</dbReference>
<evidence type="ECO:0000313" key="5">
    <source>
        <dbReference type="Proteomes" id="UP000182237"/>
    </source>
</evidence>
<evidence type="ECO:0000313" key="4">
    <source>
        <dbReference type="EMBL" id="SDS73149.1"/>
    </source>
</evidence>
<evidence type="ECO:0000256" key="1">
    <source>
        <dbReference type="SAM" id="MobiDB-lite"/>
    </source>
</evidence>
<gene>
    <name evidence="4" type="ORF">SAMN04488539_2268</name>
</gene>
<dbReference type="GO" id="GO:0003677">
    <property type="term" value="F:DNA binding"/>
    <property type="evidence" value="ECO:0007669"/>
    <property type="project" value="InterPro"/>
</dbReference>
<reference evidence="4 5" key="1">
    <citation type="submission" date="2016-10" db="EMBL/GenBank/DDBJ databases">
        <authorList>
            <person name="de Groot N.N."/>
        </authorList>
    </citation>
    <scope>NUCLEOTIDE SEQUENCE [LARGE SCALE GENOMIC DNA]</scope>
    <source>
        <strain evidence="4 5">DSM 45434</strain>
    </source>
</reference>
<dbReference type="InterPro" id="IPR052906">
    <property type="entry name" value="Type_IV_Methyl-Rstrct_Enzyme"/>
</dbReference>
<sequence length="312" mass="34405">MGADQNSSFTDQGIPTHQQLVVPILKAVKSLGGSAKTNEIEESVLELIPGSEQLVQITYQSRPQMSVLVDRIGWGRSTAKRIGALEQPASRMYLLTDIGAEILKLADDEAYEKVRDLDREAFRARRKQKELEAPTSSPTHQEELPDDDILADSSEEQKEADWKSQLLGRLHQLSPEAFEKFVIYLLRRQGLKLQHSGGPGDEGVDAIGTAPLSSVLSTRVAVQVKRYAPDGKPIGRETVALFQRDAQTKGAERAIIVTLSRFTESARKAATSTIPTVDLISGDRLAELIREDGESGVTLRPTVDLGWFDKFE</sequence>
<dbReference type="Proteomes" id="UP000182237">
    <property type="component" value="Chromosome I"/>
</dbReference>
<feature type="region of interest" description="Disordered" evidence="1">
    <location>
        <begin position="125"/>
        <end position="146"/>
    </location>
</feature>
<dbReference type="InterPro" id="IPR011335">
    <property type="entry name" value="Restrct_endonuc-II-like"/>
</dbReference>
<feature type="domain" description="Restriction system protein Mrr-like N-terminal" evidence="3">
    <location>
        <begin position="18"/>
        <end position="104"/>
    </location>
</feature>
<keyword evidence="5" id="KW-1185">Reference proteome</keyword>
<dbReference type="Pfam" id="PF04471">
    <property type="entry name" value="Mrr_cat"/>
    <property type="match status" value="1"/>
</dbReference>
<dbReference type="OrthoDB" id="9803736at2"/>
<dbReference type="InterPro" id="IPR011856">
    <property type="entry name" value="tRNA_endonuc-like_dom_sf"/>
</dbReference>
<dbReference type="AlphaFoldDB" id="A0A1H1UMT8"/>
<dbReference type="Pfam" id="PF14338">
    <property type="entry name" value="Mrr_N"/>
    <property type="match status" value="1"/>
</dbReference>
<evidence type="ECO:0000259" key="3">
    <source>
        <dbReference type="Pfam" id="PF14338"/>
    </source>
</evidence>
<dbReference type="InterPro" id="IPR025745">
    <property type="entry name" value="Mrr-like_N_dom"/>
</dbReference>
<accession>A0A1H1UMT8</accession>
<dbReference type="Gene3D" id="3.40.1350.10">
    <property type="match status" value="1"/>
</dbReference>
<feature type="domain" description="Restriction endonuclease type IV Mrr" evidence="2">
    <location>
        <begin position="170"/>
        <end position="289"/>
    </location>
</feature>
<dbReference type="GO" id="GO:0015666">
    <property type="term" value="F:restriction endodeoxyribonuclease activity"/>
    <property type="evidence" value="ECO:0007669"/>
    <property type="project" value="TreeGrafter"/>
</dbReference>
<dbReference type="SUPFAM" id="SSF52980">
    <property type="entry name" value="Restriction endonuclease-like"/>
    <property type="match status" value="1"/>
</dbReference>
<dbReference type="GO" id="GO:0009307">
    <property type="term" value="P:DNA restriction-modification system"/>
    <property type="evidence" value="ECO:0007669"/>
    <property type="project" value="InterPro"/>
</dbReference>
<dbReference type="STRING" id="1203190.GCA_000312345_00674"/>